<dbReference type="AlphaFoldDB" id="A0A109ND37"/>
<dbReference type="GO" id="GO:0005634">
    <property type="term" value="C:nucleus"/>
    <property type="evidence" value="ECO:0007669"/>
    <property type="project" value="UniProtKB-SubCell"/>
</dbReference>
<keyword evidence="14" id="KW-0805">Transcription regulation</keyword>
<evidence type="ECO:0000256" key="16">
    <source>
        <dbReference type="ARBA" id="ARBA00023242"/>
    </source>
</evidence>
<dbReference type="GO" id="GO:0030015">
    <property type="term" value="C:CCR4-NOT core complex"/>
    <property type="evidence" value="ECO:0000318"/>
    <property type="project" value="GO_Central"/>
</dbReference>
<evidence type="ECO:0000256" key="4">
    <source>
        <dbReference type="ARBA" id="ARBA00004496"/>
    </source>
</evidence>
<dbReference type="GO" id="GO:0000288">
    <property type="term" value="P:nuclear-transcribed mRNA catabolic process, deadenylation-dependent decay"/>
    <property type="evidence" value="ECO:0000318"/>
    <property type="project" value="GO_Central"/>
</dbReference>
<evidence type="ECO:0000313" key="18">
    <source>
        <dbReference type="EMBL" id="OQU83919.1"/>
    </source>
</evidence>
<reference evidence="19" key="2">
    <citation type="journal article" date="2018" name="Plant J.">
        <title>The Sorghum bicolor reference genome: improved assembly, gene annotations, a transcriptome atlas, and signatures of genome organization.</title>
        <authorList>
            <person name="McCormick R.F."/>
            <person name="Truong S.K."/>
            <person name="Sreedasyam A."/>
            <person name="Jenkins J."/>
            <person name="Shu S."/>
            <person name="Sims D."/>
            <person name="Kennedy M."/>
            <person name="Amirebrahimi M."/>
            <person name="Weers B.D."/>
            <person name="McKinley B."/>
            <person name="Mattison A."/>
            <person name="Morishige D.T."/>
            <person name="Grimwood J."/>
            <person name="Schmutz J."/>
            <person name="Mullet J.E."/>
        </authorList>
    </citation>
    <scope>NUCLEOTIDE SEQUENCE [LARGE SCALE GENOMIC DNA]</scope>
    <source>
        <strain evidence="19">cv. BTx623</strain>
    </source>
</reference>
<evidence type="ECO:0000256" key="9">
    <source>
        <dbReference type="ARBA" id="ARBA00022722"/>
    </source>
</evidence>
<dbReference type="OMA" id="HGEFMAR"/>
<evidence type="ECO:0000313" key="19">
    <source>
        <dbReference type="Proteomes" id="UP000000768"/>
    </source>
</evidence>
<comment type="similarity">
    <text evidence="5">Belongs to the CAF1 family.</text>
</comment>
<proteinExistence type="inferred from homology"/>
<keyword evidence="16" id="KW-0539">Nucleus</keyword>
<dbReference type="EMBL" id="CM000764">
    <property type="protein sequence ID" value="OQU83919.1"/>
    <property type="molecule type" value="Genomic_DNA"/>
</dbReference>
<evidence type="ECO:0000256" key="6">
    <source>
        <dbReference type="ARBA" id="ARBA00011757"/>
    </source>
</evidence>
<gene>
    <name evidence="18" type="ORF">SORBI_3005G199050</name>
</gene>
<comment type="function">
    <text evidence="17">Ubiquitous transcription factor required for a diverse set of processes. It is a component of the CCR4 complex involved in the control of gene expression.</text>
</comment>
<dbReference type="STRING" id="4558.A0A109ND37"/>
<evidence type="ECO:0000256" key="12">
    <source>
        <dbReference type="ARBA" id="ARBA00022839"/>
    </source>
</evidence>
<dbReference type="GO" id="GO:0003723">
    <property type="term" value="F:RNA binding"/>
    <property type="evidence" value="ECO:0007669"/>
    <property type="project" value="UniProtKB-KW"/>
</dbReference>
<evidence type="ECO:0000256" key="3">
    <source>
        <dbReference type="ARBA" id="ARBA00004123"/>
    </source>
</evidence>
<dbReference type="InterPro" id="IPR036397">
    <property type="entry name" value="RNaseH_sf"/>
</dbReference>
<dbReference type="SUPFAM" id="SSF53098">
    <property type="entry name" value="Ribonuclease H-like"/>
    <property type="match status" value="1"/>
</dbReference>
<dbReference type="Proteomes" id="UP000000768">
    <property type="component" value="Chromosome 5"/>
</dbReference>
<keyword evidence="9" id="KW-0540">Nuclease</keyword>
<evidence type="ECO:0000256" key="14">
    <source>
        <dbReference type="ARBA" id="ARBA00023015"/>
    </source>
</evidence>
<dbReference type="GO" id="GO:0046872">
    <property type="term" value="F:metal ion binding"/>
    <property type="evidence" value="ECO:0007669"/>
    <property type="project" value="UniProtKB-KW"/>
</dbReference>
<comment type="subcellular location">
    <subcellularLocation>
        <location evidence="4">Cytoplasm</location>
    </subcellularLocation>
    <subcellularLocation>
        <location evidence="3">Nucleus</location>
    </subcellularLocation>
</comment>
<evidence type="ECO:0000256" key="8">
    <source>
        <dbReference type="ARBA" id="ARBA00022490"/>
    </source>
</evidence>
<evidence type="ECO:0000256" key="11">
    <source>
        <dbReference type="ARBA" id="ARBA00022801"/>
    </source>
</evidence>
<dbReference type="InterPro" id="IPR006941">
    <property type="entry name" value="RNase_CAF1"/>
</dbReference>
<keyword evidence="19" id="KW-1185">Reference proteome</keyword>
<evidence type="ECO:0000256" key="17">
    <source>
        <dbReference type="ARBA" id="ARBA00025148"/>
    </source>
</evidence>
<keyword evidence="8" id="KW-0963">Cytoplasm</keyword>
<reference evidence="18 19" key="1">
    <citation type="journal article" date="2009" name="Nature">
        <title>The Sorghum bicolor genome and the diversification of grasses.</title>
        <authorList>
            <person name="Paterson A.H."/>
            <person name="Bowers J.E."/>
            <person name="Bruggmann R."/>
            <person name="Dubchak I."/>
            <person name="Grimwood J."/>
            <person name="Gundlach H."/>
            <person name="Haberer G."/>
            <person name="Hellsten U."/>
            <person name="Mitros T."/>
            <person name="Poliakov A."/>
            <person name="Schmutz J."/>
            <person name="Spannagl M."/>
            <person name="Tang H."/>
            <person name="Wang X."/>
            <person name="Wicker T."/>
            <person name="Bharti A.K."/>
            <person name="Chapman J."/>
            <person name="Feltus F.A."/>
            <person name="Gowik U."/>
            <person name="Grigoriev I.V."/>
            <person name="Lyons E."/>
            <person name="Maher C.A."/>
            <person name="Martis M."/>
            <person name="Narechania A."/>
            <person name="Otillar R.P."/>
            <person name="Penning B.W."/>
            <person name="Salamov A.A."/>
            <person name="Wang Y."/>
            <person name="Zhang L."/>
            <person name="Carpita N.C."/>
            <person name="Freeling M."/>
            <person name="Gingle A.R."/>
            <person name="Hash C.T."/>
            <person name="Keller B."/>
            <person name="Klein P."/>
            <person name="Kresovich S."/>
            <person name="McCann M.C."/>
            <person name="Ming R."/>
            <person name="Peterson D.G."/>
            <person name="Mehboob-ur-Rahman"/>
            <person name="Ware D."/>
            <person name="Westhoff P."/>
            <person name="Mayer K.F."/>
            <person name="Messing J."/>
            <person name="Rokhsar D.S."/>
        </authorList>
    </citation>
    <scope>NUCLEOTIDE SEQUENCE [LARGE SCALE GENOMIC DNA]</scope>
    <source>
        <strain evidence="19">cv. BTx623</strain>
    </source>
</reference>
<organism evidence="18 19">
    <name type="scientific">Sorghum bicolor</name>
    <name type="common">Sorghum</name>
    <name type="synonym">Sorghum vulgare</name>
    <dbReference type="NCBI Taxonomy" id="4558"/>
    <lineage>
        <taxon>Eukaryota</taxon>
        <taxon>Viridiplantae</taxon>
        <taxon>Streptophyta</taxon>
        <taxon>Embryophyta</taxon>
        <taxon>Tracheophyta</taxon>
        <taxon>Spermatophyta</taxon>
        <taxon>Magnoliopsida</taxon>
        <taxon>Liliopsida</taxon>
        <taxon>Poales</taxon>
        <taxon>Poaceae</taxon>
        <taxon>PACMAD clade</taxon>
        <taxon>Panicoideae</taxon>
        <taxon>Andropogonodae</taxon>
        <taxon>Andropogoneae</taxon>
        <taxon>Sorghinae</taxon>
        <taxon>Sorghum</taxon>
    </lineage>
</organism>
<dbReference type="GO" id="GO:0000932">
    <property type="term" value="C:P-body"/>
    <property type="evidence" value="ECO:0000318"/>
    <property type="project" value="GO_Central"/>
</dbReference>
<comment type="subunit">
    <text evidence="6">Component of the CCR4-NOT complex, at least composed of CRR4 and CAF1 proteins.</text>
</comment>
<comment type="catalytic activity">
    <reaction evidence="1">
        <text>Exonucleolytic cleavage of poly(A) to 5'-AMP.</text>
        <dbReference type="EC" id="3.1.13.4"/>
    </reaction>
</comment>
<protein>
    <recommendedName>
        <fullName evidence="7">poly(A)-specific ribonuclease</fullName>
        <ecNumber evidence="7">3.1.13.4</ecNumber>
    </recommendedName>
</protein>
<comment type="cofactor">
    <cofactor evidence="2">
        <name>a divalent metal cation</name>
        <dbReference type="ChEBI" id="CHEBI:60240"/>
    </cofactor>
</comment>
<dbReference type="InParanoid" id="A0A109ND37"/>
<evidence type="ECO:0000256" key="7">
    <source>
        <dbReference type="ARBA" id="ARBA00012161"/>
    </source>
</evidence>
<evidence type="ECO:0000256" key="13">
    <source>
        <dbReference type="ARBA" id="ARBA00022884"/>
    </source>
</evidence>
<evidence type="ECO:0000256" key="15">
    <source>
        <dbReference type="ARBA" id="ARBA00023163"/>
    </source>
</evidence>
<evidence type="ECO:0000256" key="2">
    <source>
        <dbReference type="ARBA" id="ARBA00001968"/>
    </source>
</evidence>
<dbReference type="PANTHER" id="PTHR10797">
    <property type="entry name" value="CCR4-NOT TRANSCRIPTION COMPLEX SUBUNIT"/>
    <property type="match status" value="1"/>
</dbReference>
<keyword evidence="10" id="KW-0479">Metal-binding</keyword>
<sequence length="244" mass="26559">MILARVMVGRLQFVSMGKENITTELQRIKELLPRYRYVAIDTEYPSTVHEVPVGGAGRLTPVACYYALVKANIDEVPILQVGLTLCDEEGNLPVIVDGFNFAHALVHNVPSTDFMGKLAEVLAKVPQPLMWVVFGGAFDFAHMVKMLSVGQPLPKTHGEFMARARHLLHGLAFDAKYMGKHSGRAELCAGGLRTMAAILGMPQLILVSPSLAGPKSHTAFCIFNVMRLVVHGGASYDGLIDGIY</sequence>
<dbReference type="InterPro" id="IPR039637">
    <property type="entry name" value="CNOT7/CNOT8/Pop2"/>
</dbReference>
<dbReference type="Gene3D" id="3.30.420.10">
    <property type="entry name" value="Ribonuclease H-like superfamily/Ribonuclease H"/>
    <property type="match status" value="2"/>
</dbReference>
<evidence type="ECO:0000256" key="10">
    <source>
        <dbReference type="ARBA" id="ARBA00022723"/>
    </source>
</evidence>
<dbReference type="EC" id="3.1.13.4" evidence="7"/>
<evidence type="ECO:0000256" key="5">
    <source>
        <dbReference type="ARBA" id="ARBA00008372"/>
    </source>
</evidence>
<dbReference type="Pfam" id="PF04857">
    <property type="entry name" value="CAF1"/>
    <property type="match status" value="1"/>
</dbReference>
<dbReference type="GO" id="GO:0004535">
    <property type="term" value="F:poly(A)-specific ribonuclease activity"/>
    <property type="evidence" value="ECO:0000318"/>
    <property type="project" value="GO_Central"/>
</dbReference>
<accession>A0A109ND37</accession>
<dbReference type="Gramene" id="OQU83919">
    <property type="protein sequence ID" value="OQU83919"/>
    <property type="gene ID" value="SORBI_3005G199050"/>
</dbReference>
<dbReference type="InterPro" id="IPR012337">
    <property type="entry name" value="RNaseH-like_sf"/>
</dbReference>
<keyword evidence="12" id="KW-0269">Exonuclease</keyword>
<evidence type="ECO:0000256" key="1">
    <source>
        <dbReference type="ARBA" id="ARBA00001663"/>
    </source>
</evidence>
<keyword evidence="11" id="KW-0378">Hydrolase</keyword>
<keyword evidence="15" id="KW-0804">Transcription</keyword>
<keyword evidence="13" id="KW-0694">RNA-binding</keyword>
<name>A0A109ND37_SORBI</name>